<organism evidence="2 3">
    <name type="scientific">Wocania arenilitoris</name>
    <dbReference type="NCBI Taxonomy" id="2044858"/>
    <lineage>
        <taxon>Bacteria</taxon>
        <taxon>Pseudomonadati</taxon>
        <taxon>Bacteroidota</taxon>
        <taxon>Flavobacteriia</taxon>
        <taxon>Flavobacteriales</taxon>
        <taxon>Flavobacteriaceae</taxon>
        <taxon>Wocania</taxon>
    </lineage>
</organism>
<dbReference type="SUPFAM" id="SSF54001">
    <property type="entry name" value="Cysteine proteinases"/>
    <property type="match status" value="1"/>
</dbReference>
<dbReference type="InterPro" id="IPR038765">
    <property type="entry name" value="Papain-like_cys_pep_sf"/>
</dbReference>
<dbReference type="PANTHER" id="PTHR46333">
    <property type="entry name" value="CYTOKINESIS PROTEIN 3"/>
    <property type="match status" value="1"/>
</dbReference>
<sequence length="336" mass="39100">MIRFLFLFIFVFHSYAQISDFDGIDFKKADRVALKYKNEKLNNLPELAHNLTLNLATDVERFRAIFTWVCSNIANDYGMFSKNMYKRQRFKNDSVKLKNWNTKFRKATLKKLVKNNKTICTGYAYLVKELADLANIKCEIVHGFAKTSTTNIKKIDAPNHSWNAVKLDGKWYLCDPTWASGIPNPTTFHFEFQFNDGFFLANPRLFAINHFPANKKWLLLDDANETSFEAFIESPIIYGKAYANLNTHIAPEKMHNVIRKNEIVTFKFKLKDTVDVKNVRFLIDNGSNSSNISPNSVTTKNNYLTLTHAFKYRGFYDVHFYIDKDLISTYTFKVKS</sequence>
<dbReference type="GO" id="GO:0005737">
    <property type="term" value="C:cytoplasm"/>
    <property type="evidence" value="ECO:0007669"/>
    <property type="project" value="TreeGrafter"/>
</dbReference>
<reference evidence="2" key="1">
    <citation type="submission" date="2022-01" db="EMBL/GenBank/DDBJ databases">
        <title>Draft genome sequence of Sabulilitoribacter arenilitoris KCTC 52401.</title>
        <authorList>
            <person name="Oh J.-S."/>
        </authorList>
    </citation>
    <scope>NUCLEOTIDE SEQUENCE</scope>
    <source>
        <strain evidence="2">HMF6543</strain>
    </source>
</reference>
<name>A0AAE3ER93_9FLAO</name>
<feature type="domain" description="Transglutaminase-like" evidence="1">
    <location>
        <begin position="112"/>
        <end position="178"/>
    </location>
</feature>
<dbReference type="Pfam" id="PF01841">
    <property type="entry name" value="Transglut_core"/>
    <property type="match status" value="1"/>
</dbReference>
<proteinExistence type="predicted"/>
<dbReference type="SMART" id="SM00460">
    <property type="entry name" value="TGc"/>
    <property type="match status" value="1"/>
</dbReference>
<evidence type="ECO:0000313" key="3">
    <source>
        <dbReference type="Proteomes" id="UP001199795"/>
    </source>
</evidence>
<dbReference type="InterPro" id="IPR052557">
    <property type="entry name" value="CAP/Cytokinesis_protein"/>
</dbReference>
<dbReference type="PANTHER" id="PTHR46333:SF2">
    <property type="entry name" value="CYTOKINESIS PROTEIN 3"/>
    <property type="match status" value="1"/>
</dbReference>
<dbReference type="AlphaFoldDB" id="A0AAE3ER93"/>
<dbReference type="Gene3D" id="3.10.620.30">
    <property type="match status" value="1"/>
</dbReference>
<evidence type="ECO:0000259" key="1">
    <source>
        <dbReference type="SMART" id="SM00460"/>
    </source>
</evidence>
<dbReference type="RefSeq" id="WP_237240260.1">
    <property type="nucleotide sequence ID" value="NZ_JAKKDU010000012.1"/>
</dbReference>
<comment type="caution">
    <text evidence="2">The sequence shown here is derived from an EMBL/GenBank/DDBJ whole genome shotgun (WGS) entry which is preliminary data.</text>
</comment>
<evidence type="ECO:0000313" key="2">
    <source>
        <dbReference type="EMBL" id="MCF7568924.1"/>
    </source>
</evidence>
<gene>
    <name evidence="2" type="ORF">L3X37_11205</name>
</gene>
<accession>A0AAE3ER93</accession>
<keyword evidence="3" id="KW-1185">Reference proteome</keyword>
<dbReference type="Proteomes" id="UP001199795">
    <property type="component" value="Unassembled WGS sequence"/>
</dbReference>
<dbReference type="InterPro" id="IPR002931">
    <property type="entry name" value="Transglutaminase-like"/>
</dbReference>
<dbReference type="EMBL" id="JAKKDU010000012">
    <property type="protein sequence ID" value="MCF7568924.1"/>
    <property type="molecule type" value="Genomic_DNA"/>
</dbReference>
<protein>
    <recommendedName>
        <fullName evidence="1">Transglutaminase-like domain-containing protein</fullName>
    </recommendedName>
</protein>